<proteinExistence type="predicted"/>
<dbReference type="PROSITE" id="PS50106">
    <property type="entry name" value="PDZ"/>
    <property type="match status" value="1"/>
</dbReference>
<dbReference type="OrthoDB" id="49596at2759"/>
<feature type="region of interest" description="Disordered" evidence="1">
    <location>
        <begin position="1"/>
        <end position="31"/>
    </location>
</feature>
<evidence type="ECO:0000313" key="4">
    <source>
        <dbReference type="Proteomes" id="UP000266841"/>
    </source>
</evidence>
<dbReference type="Pfam" id="PF00595">
    <property type="entry name" value="PDZ"/>
    <property type="match status" value="1"/>
</dbReference>
<dbReference type="Proteomes" id="UP000266841">
    <property type="component" value="Unassembled WGS sequence"/>
</dbReference>
<dbReference type="InterPro" id="IPR001478">
    <property type="entry name" value="PDZ"/>
</dbReference>
<dbReference type="InterPro" id="IPR036034">
    <property type="entry name" value="PDZ_sf"/>
</dbReference>
<evidence type="ECO:0000259" key="2">
    <source>
        <dbReference type="PROSITE" id="PS50106"/>
    </source>
</evidence>
<dbReference type="EMBL" id="AGNL01042566">
    <property type="protein sequence ID" value="EJK50936.1"/>
    <property type="molecule type" value="Genomic_DNA"/>
</dbReference>
<feature type="non-terminal residue" evidence="3">
    <location>
        <position position="203"/>
    </location>
</feature>
<evidence type="ECO:0000256" key="1">
    <source>
        <dbReference type="SAM" id="MobiDB-lite"/>
    </source>
</evidence>
<keyword evidence="4" id="KW-1185">Reference proteome</keyword>
<protein>
    <recommendedName>
        <fullName evidence="2">PDZ domain-containing protein</fullName>
    </recommendedName>
</protein>
<evidence type="ECO:0000313" key="3">
    <source>
        <dbReference type="EMBL" id="EJK50936.1"/>
    </source>
</evidence>
<gene>
    <name evidence="3" type="ORF">THAOC_29950</name>
</gene>
<dbReference type="SUPFAM" id="SSF50156">
    <property type="entry name" value="PDZ domain-like"/>
    <property type="match status" value="1"/>
</dbReference>
<dbReference type="AlphaFoldDB" id="K0RPW0"/>
<feature type="domain" description="PDZ" evidence="2">
    <location>
        <begin position="78"/>
        <end position="164"/>
    </location>
</feature>
<dbReference type="Gene3D" id="2.30.42.10">
    <property type="match status" value="1"/>
</dbReference>
<comment type="caution">
    <text evidence="3">The sequence shown here is derived from an EMBL/GenBank/DDBJ whole genome shotgun (WGS) entry which is preliminary data.</text>
</comment>
<organism evidence="3 4">
    <name type="scientific">Thalassiosira oceanica</name>
    <name type="common">Marine diatom</name>
    <dbReference type="NCBI Taxonomy" id="159749"/>
    <lineage>
        <taxon>Eukaryota</taxon>
        <taxon>Sar</taxon>
        <taxon>Stramenopiles</taxon>
        <taxon>Ochrophyta</taxon>
        <taxon>Bacillariophyta</taxon>
        <taxon>Coscinodiscophyceae</taxon>
        <taxon>Thalassiosirophycidae</taxon>
        <taxon>Thalassiosirales</taxon>
        <taxon>Thalassiosiraceae</taxon>
        <taxon>Thalassiosira</taxon>
    </lineage>
</organism>
<feature type="compositionally biased region" description="Basic and acidic residues" evidence="1">
    <location>
        <begin position="1"/>
        <end position="10"/>
    </location>
</feature>
<reference evidence="3 4" key="1">
    <citation type="journal article" date="2012" name="Genome Biol.">
        <title>Genome and low-iron response of an oceanic diatom adapted to chronic iron limitation.</title>
        <authorList>
            <person name="Lommer M."/>
            <person name="Specht M."/>
            <person name="Roy A.S."/>
            <person name="Kraemer L."/>
            <person name="Andreson R."/>
            <person name="Gutowska M.A."/>
            <person name="Wolf J."/>
            <person name="Bergner S.V."/>
            <person name="Schilhabel M.B."/>
            <person name="Klostermeier U.C."/>
            <person name="Beiko R.G."/>
            <person name="Rosenstiel P."/>
            <person name="Hippler M."/>
            <person name="Laroche J."/>
        </authorList>
    </citation>
    <scope>NUCLEOTIDE SEQUENCE [LARGE SCALE GENOMIC DNA]</scope>
    <source>
        <strain evidence="3 4">CCMP1005</strain>
    </source>
</reference>
<sequence>MEPHKRERFPGTRNSGSVSGLSGGDAQHLGNDTSASARQAVVALTVRWINNVVIAAEPSETPNSSAITSVAGADQNVSVDEQRPSAAPGNQRRRLGLKLISRTDKVGAYVSNKPTSSVLAGRVSSGDRIVKIDGVDVSRMDAKRVKEIMNGKSNAERVLLTFSRLENLAVKKPPSAHNLYVKHRRNQYISAHPNVKQQSPGGE</sequence>
<accession>K0RPW0</accession>
<name>K0RPW0_THAOC</name>